<dbReference type="Proteomes" id="UP000244090">
    <property type="component" value="Unassembled WGS sequence"/>
</dbReference>
<dbReference type="Gene3D" id="3.30.9.10">
    <property type="entry name" value="D-Amino Acid Oxidase, subunit A, domain 2"/>
    <property type="match status" value="1"/>
</dbReference>
<reference evidence="3 4" key="1">
    <citation type="submission" date="2018-04" db="EMBL/GenBank/DDBJ databases">
        <title>Genomic Encyclopedia of Archaeal and Bacterial Type Strains, Phase II (KMG-II): from individual species to whole genera.</title>
        <authorList>
            <person name="Goeker M."/>
        </authorList>
    </citation>
    <scope>NUCLEOTIDE SEQUENCE [LARGE SCALE GENOMIC DNA]</scope>
    <source>
        <strain evidence="3 4">DSM 25731</strain>
    </source>
</reference>
<evidence type="ECO:0000313" key="4">
    <source>
        <dbReference type="Proteomes" id="UP000244090"/>
    </source>
</evidence>
<organism evidence="3 4">
    <name type="scientific">Kordia periserrulae</name>
    <dbReference type="NCBI Taxonomy" id="701523"/>
    <lineage>
        <taxon>Bacteria</taxon>
        <taxon>Pseudomonadati</taxon>
        <taxon>Bacteroidota</taxon>
        <taxon>Flavobacteriia</taxon>
        <taxon>Flavobacteriales</taxon>
        <taxon>Flavobacteriaceae</taxon>
        <taxon>Kordia</taxon>
    </lineage>
</organism>
<dbReference type="EMBL" id="QBKT01000013">
    <property type="protein sequence ID" value="PTX58550.1"/>
    <property type="molecule type" value="Genomic_DNA"/>
</dbReference>
<dbReference type="Pfam" id="PF01266">
    <property type="entry name" value="DAO"/>
    <property type="match status" value="1"/>
</dbReference>
<dbReference type="GO" id="GO:0005737">
    <property type="term" value="C:cytoplasm"/>
    <property type="evidence" value="ECO:0007669"/>
    <property type="project" value="TreeGrafter"/>
</dbReference>
<dbReference type="GO" id="GO:0016491">
    <property type="term" value="F:oxidoreductase activity"/>
    <property type="evidence" value="ECO:0007669"/>
    <property type="project" value="UniProtKB-KW"/>
</dbReference>
<dbReference type="InterPro" id="IPR006076">
    <property type="entry name" value="FAD-dep_OxRdtase"/>
</dbReference>
<dbReference type="AlphaFoldDB" id="A0A2T6BR43"/>
<gene>
    <name evidence="3" type="ORF">C8N46_11340</name>
</gene>
<feature type="domain" description="FAD dependent oxidoreductase" evidence="2">
    <location>
        <begin position="11"/>
        <end position="333"/>
    </location>
</feature>
<keyword evidence="1" id="KW-0560">Oxidoreductase</keyword>
<dbReference type="PANTHER" id="PTHR13847:SF289">
    <property type="entry name" value="GLYCINE OXIDASE"/>
    <property type="match status" value="1"/>
</dbReference>
<evidence type="ECO:0000259" key="2">
    <source>
        <dbReference type="Pfam" id="PF01266"/>
    </source>
</evidence>
<dbReference type="InterPro" id="IPR036188">
    <property type="entry name" value="FAD/NAD-bd_sf"/>
</dbReference>
<keyword evidence="4" id="KW-1185">Reference proteome</keyword>
<dbReference type="SUPFAM" id="SSF54373">
    <property type="entry name" value="FAD-linked reductases, C-terminal domain"/>
    <property type="match status" value="1"/>
</dbReference>
<dbReference type="Gene3D" id="3.50.50.60">
    <property type="entry name" value="FAD/NAD(P)-binding domain"/>
    <property type="match status" value="1"/>
</dbReference>
<proteinExistence type="predicted"/>
<sequence>MGVFYFCTMVDYIIVGLGLAGIAFCEELEAAGKSFIVFEDNSQQSSTVAGGLYNPVVLKRFTPVWNADEQLEVALPFYEALEEKLNAQFDEKLPVLRRFAAVEEQNLWFEAADKPKLTRYLDTKLIHNTNESINAPFSLGKVNETGRIFTEKLLKAYRNYLTAKNRLQNERFQYEKIVFTNNEVHYGKLQARHIVFCEGFGVKQNPYFSYLPLNGTKGELLTIKAPNLKVEEVVKSAVFIIPIGNNTYRIGATYNWTDKTNLPTEKAKKELTEKLDTLINCDYEIIDQVAGIRPTVVDRRPLVGIHPAHSQLAVLNGLGTRGVMIAPTVAKQLYNHIENSAVLPEEVNIERFKDYFEKNTD</sequence>
<name>A0A2T6BR43_9FLAO</name>
<evidence type="ECO:0000313" key="3">
    <source>
        <dbReference type="EMBL" id="PTX58550.1"/>
    </source>
</evidence>
<accession>A0A2T6BR43</accession>
<comment type="caution">
    <text evidence="3">The sequence shown here is derived from an EMBL/GenBank/DDBJ whole genome shotgun (WGS) entry which is preliminary data.</text>
</comment>
<dbReference type="PANTHER" id="PTHR13847">
    <property type="entry name" value="SARCOSINE DEHYDROGENASE-RELATED"/>
    <property type="match status" value="1"/>
</dbReference>
<evidence type="ECO:0000256" key="1">
    <source>
        <dbReference type="ARBA" id="ARBA00023002"/>
    </source>
</evidence>
<dbReference type="SUPFAM" id="SSF51971">
    <property type="entry name" value="Nucleotide-binding domain"/>
    <property type="match status" value="1"/>
</dbReference>
<protein>
    <submittedName>
        <fullName evidence="3">Glycine/D-amino acid oxidase-like deaminating enzyme</fullName>
    </submittedName>
</protein>